<feature type="region of interest" description="Disordered" evidence="4">
    <location>
        <begin position="201"/>
        <end position="243"/>
    </location>
</feature>
<evidence type="ECO:0000256" key="5">
    <source>
        <dbReference type="SAM" id="SignalP"/>
    </source>
</evidence>
<keyword evidence="2" id="KW-0677">Repeat</keyword>
<keyword evidence="1 3" id="KW-0853">WD repeat</keyword>
<dbReference type="SMART" id="SM00320">
    <property type="entry name" value="WD40"/>
    <property type="match status" value="5"/>
</dbReference>
<evidence type="ECO:0000256" key="4">
    <source>
        <dbReference type="SAM" id="MobiDB-lite"/>
    </source>
</evidence>
<dbReference type="GO" id="GO:1990234">
    <property type="term" value="C:transferase complex"/>
    <property type="evidence" value="ECO:0007669"/>
    <property type="project" value="UniProtKB-ARBA"/>
</dbReference>
<dbReference type="PROSITE" id="PS50082">
    <property type="entry name" value="WD_REPEATS_2"/>
    <property type="match status" value="1"/>
</dbReference>
<dbReference type="InterPro" id="IPR015943">
    <property type="entry name" value="WD40/YVTN_repeat-like_dom_sf"/>
</dbReference>
<evidence type="ECO:0000256" key="2">
    <source>
        <dbReference type="ARBA" id="ARBA00022737"/>
    </source>
</evidence>
<reference evidence="6" key="1">
    <citation type="submission" date="2020-06" db="EMBL/GenBank/DDBJ databases">
        <authorList>
            <consortium name="Plant Systems Biology data submission"/>
        </authorList>
    </citation>
    <scope>NUCLEOTIDE SEQUENCE</scope>
    <source>
        <strain evidence="6">D6</strain>
    </source>
</reference>
<dbReference type="PROSITE" id="PS50294">
    <property type="entry name" value="WD_REPEATS_REGION"/>
    <property type="match status" value="1"/>
</dbReference>
<dbReference type="InterPro" id="IPR036322">
    <property type="entry name" value="WD40_repeat_dom_sf"/>
</dbReference>
<feature type="compositionally biased region" description="Polar residues" evidence="4">
    <location>
        <begin position="131"/>
        <end position="149"/>
    </location>
</feature>
<feature type="repeat" description="WD" evidence="3">
    <location>
        <begin position="491"/>
        <end position="533"/>
    </location>
</feature>
<evidence type="ECO:0000256" key="1">
    <source>
        <dbReference type="ARBA" id="ARBA00022574"/>
    </source>
</evidence>
<feature type="signal peptide" evidence="5">
    <location>
        <begin position="1"/>
        <end position="16"/>
    </location>
</feature>
<comment type="caution">
    <text evidence="6">The sequence shown here is derived from an EMBL/GenBank/DDBJ whole genome shotgun (WGS) entry which is preliminary data.</text>
</comment>
<accession>A0A9N8DT44</accession>
<organism evidence="6 7">
    <name type="scientific">Seminavis robusta</name>
    <dbReference type="NCBI Taxonomy" id="568900"/>
    <lineage>
        <taxon>Eukaryota</taxon>
        <taxon>Sar</taxon>
        <taxon>Stramenopiles</taxon>
        <taxon>Ochrophyta</taxon>
        <taxon>Bacillariophyta</taxon>
        <taxon>Bacillariophyceae</taxon>
        <taxon>Bacillariophycidae</taxon>
        <taxon>Naviculales</taxon>
        <taxon>Naviculaceae</taxon>
        <taxon>Seminavis</taxon>
    </lineage>
</organism>
<dbReference type="Proteomes" id="UP001153069">
    <property type="component" value="Unassembled WGS sequence"/>
</dbReference>
<evidence type="ECO:0008006" key="8">
    <source>
        <dbReference type="Google" id="ProtNLM"/>
    </source>
</evidence>
<dbReference type="Pfam" id="PF00400">
    <property type="entry name" value="WD40"/>
    <property type="match status" value="1"/>
</dbReference>
<keyword evidence="5" id="KW-0732">Signal</keyword>
<dbReference type="EMBL" id="CAICTM010000334">
    <property type="protein sequence ID" value="CAB9508161.1"/>
    <property type="molecule type" value="Genomic_DNA"/>
</dbReference>
<feature type="region of interest" description="Disordered" evidence="4">
    <location>
        <begin position="129"/>
        <end position="149"/>
    </location>
</feature>
<name>A0A9N8DT44_9STRA</name>
<dbReference type="AlphaFoldDB" id="A0A9N8DT44"/>
<dbReference type="Gene3D" id="2.130.10.10">
    <property type="entry name" value="YVTN repeat-like/Quinoprotein amine dehydrogenase"/>
    <property type="match status" value="1"/>
</dbReference>
<evidence type="ECO:0000256" key="3">
    <source>
        <dbReference type="PROSITE-ProRule" id="PRU00221"/>
    </source>
</evidence>
<protein>
    <recommendedName>
        <fullName evidence="8">WD40 repeat-like protein</fullName>
    </recommendedName>
</protein>
<dbReference type="InterPro" id="IPR001680">
    <property type="entry name" value="WD40_rpt"/>
</dbReference>
<dbReference type="PANTHER" id="PTHR22847:SF637">
    <property type="entry name" value="WD REPEAT DOMAIN 5B"/>
    <property type="match status" value="1"/>
</dbReference>
<evidence type="ECO:0000313" key="7">
    <source>
        <dbReference type="Proteomes" id="UP001153069"/>
    </source>
</evidence>
<dbReference type="SUPFAM" id="SSF50978">
    <property type="entry name" value="WD40 repeat-like"/>
    <property type="match status" value="1"/>
</dbReference>
<evidence type="ECO:0000313" key="6">
    <source>
        <dbReference type="EMBL" id="CAB9508161.1"/>
    </source>
</evidence>
<dbReference type="OrthoDB" id="496at2759"/>
<dbReference type="PANTHER" id="PTHR22847">
    <property type="entry name" value="WD40 REPEAT PROTEIN"/>
    <property type="match status" value="1"/>
</dbReference>
<gene>
    <name evidence="6" type="ORF">SEMRO_335_G120230.1</name>
</gene>
<sequence>MFLPSLLVLVPSTATAFIARQHTVPTTLPRTGRNLNAATPKFSPTKSCLFQTGNDNNGEEEEIFFDDFDFVIGGSGSNDYNANIPDTSLQERIQASQQEELKRETKLLQNWKTGDWYVRGFSLDPADALSEEQSSFQPQDGSQPQETNSPIYVSKVVPDINSQGTRIWVGRSNGSLVWVQLGQEYLAHFQSKITGTFIDDADNTGTNNDEDAPSSASARFQSKLVRESSQSPSTPNDDRPVTTPAAPFQVLAQCSANQGESAISNILPVPEEDLIFITCRGNGQIQQWHISEEDAESDTQALSSPVPLSEGIHNDEIVALKLIYYQNAPLLFSVSCDGSLAIWDAQNGDLVYHCKVNVDDIGNPEGDQGNDTVTQVIHCADVNEDQIFLGTTTGFVLGYLVSDLLNSASSGGACPLPRGKFKADDGGVTAIACGGPGSLGRGQDTSSVVLITGGANGLVKQWEILTSPSSPRMESWPKLANQRLPKKAHIFEGHYGPITALETMGGRRPQFLSASQDGTIRAWDVAKGKEQYKMEGFTTDLSSLCLQGAEDYDDDLLITNGMNQYVCVHDFSAGMPEESIDDFLEPWDDQ</sequence>
<proteinExistence type="predicted"/>
<keyword evidence="7" id="KW-1185">Reference proteome</keyword>
<feature type="chain" id="PRO_5040404698" description="WD40 repeat-like protein" evidence="5">
    <location>
        <begin position="17"/>
        <end position="590"/>
    </location>
</feature>